<evidence type="ECO:0000256" key="1">
    <source>
        <dbReference type="SAM" id="SignalP"/>
    </source>
</evidence>
<sequence>MKKSFLTLLGLVAISTTAVAQQEVKFGPKAGVNIANLSGLDNSEMKIGFHVGAVAEIKFNEKFSVQPEVLYSAQGAKSSIVTPLGTIESEVKNDYINVPIMAKYYIVEGFSAELGPYVGFLMKSETKVGDVTADAKDSYKSVDFGLGVGLAYDLPMGLFVGARYNLGLSKANEDVPAGILTVQTDDIKNGVIQVGVGYKF</sequence>
<feature type="chain" id="PRO_5024458454" evidence="1">
    <location>
        <begin position="21"/>
        <end position="200"/>
    </location>
</feature>
<feature type="domain" description="Outer membrane protein beta-barrel" evidence="2">
    <location>
        <begin position="20"/>
        <end position="170"/>
    </location>
</feature>
<dbReference type="AlphaFoldDB" id="A0A5M6CTE0"/>
<accession>A0A5M6CTE0</accession>
<organism evidence="3 4">
    <name type="scientific">Paenimyroides baculatum</name>
    <dbReference type="NCBI Taxonomy" id="2608000"/>
    <lineage>
        <taxon>Bacteria</taxon>
        <taxon>Pseudomonadati</taxon>
        <taxon>Bacteroidota</taxon>
        <taxon>Flavobacteriia</taxon>
        <taxon>Flavobacteriales</taxon>
        <taxon>Flavobacteriaceae</taxon>
        <taxon>Paenimyroides</taxon>
    </lineage>
</organism>
<comment type="caution">
    <text evidence="3">The sequence shown here is derived from an EMBL/GenBank/DDBJ whole genome shotgun (WGS) entry which is preliminary data.</text>
</comment>
<reference evidence="3 4" key="1">
    <citation type="submission" date="2019-09" db="EMBL/GenBank/DDBJ databases">
        <title>Genome sequence and assembly of Flavobacterium sp.</title>
        <authorList>
            <person name="Chhetri G."/>
        </authorList>
    </citation>
    <scope>NUCLEOTIDE SEQUENCE [LARGE SCALE GENOMIC DNA]</scope>
    <source>
        <strain evidence="3 4">SNL9</strain>
    </source>
</reference>
<dbReference type="InterPro" id="IPR011250">
    <property type="entry name" value="OMP/PagP_B-barrel"/>
</dbReference>
<evidence type="ECO:0000313" key="3">
    <source>
        <dbReference type="EMBL" id="KAA5538273.1"/>
    </source>
</evidence>
<dbReference type="Pfam" id="PF13568">
    <property type="entry name" value="OMP_b-brl_2"/>
    <property type="match status" value="1"/>
</dbReference>
<dbReference type="EMBL" id="VWSG01000001">
    <property type="protein sequence ID" value="KAA5538273.1"/>
    <property type="molecule type" value="Genomic_DNA"/>
</dbReference>
<dbReference type="SUPFAM" id="SSF56925">
    <property type="entry name" value="OMPA-like"/>
    <property type="match status" value="1"/>
</dbReference>
<dbReference type="InterPro" id="IPR025665">
    <property type="entry name" value="Beta-barrel_OMP_2"/>
</dbReference>
<dbReference type="Proteomes" id="UP000325141">
    <property type="component" value="Unassembled WGS sequence"/>
</dbReference>
<keyword evidence="4" id="KW-1185">Reference proteome</keyword>
<evidence type="ECO:0000259" key="2">
    <source>
        <dbReference type="Pfam" id="PF13568"/>
    </source>
</evidence>
<proteinExistence type="predicted"/>
<protein>
    <submittedName>
        <fullName evidence="3">PorT family protein</fullName>
    </submittedName>
</protein>
<gene>
    <name evidence="3" type="ORF">F0460_01335</name>
</gene>
<keyword evidence="1" id="KW-0732">Signal</keyword>
<dbReference type="Gene3D" id="2.40.160.20">
    <property type="match status" value="1"/>
</dbReference>
<feature type="signal peptide" evidence="1">
    <location>
        <begin position="1"/>
        <end position="20"/>
    </location>
</feature>
<dbReference type="RefSeq" id="WP_150009512.1">
    <property type="nucleotide sequence ID" value="NZ_VWSG01000001.1"/>
</dbReference>
<name>A0A5M6CTE0_9FLAO</name>
<evidence type="ECO:0000313" key="4">
    <source>
        <dbReference type="Proteomes" id="UP000325141"/>
    </source>
</evidence>